<evidence type="ECO:0000313" key="2">
    <source>
        <dbReference type="EMBL" id="QHU01312.1"/>
    </source>
</evidence>
<sequence>MTTIVNVKVKYIRPTYNTLQDWMENPQHEYIGRCGIVFINKERFPKKSSQWANPFTVKKEGLDKCLELYETWVRNKIKKEGTEEFKKLKNKVLGCWCCPQKCHGDILIKILNEIED</sequence>
<dbReference type="AlphaFoldDB" id="A0A6C0J6N9"/>
<accession>A0A6C0J6N9</accession>
<dbReference type="Pfam" id="PF14216">
    <property type="entry name" value="DUF4326"/>
    <property type="match status" value="1"/>
</dbReference>
<evidence type="ECO:0000259" key="1">
    <source>
        <dbReference type="Pfam" id="PF14216"/>
    </source>
</evidence>
<dbReference type="InterPro" id="IPR025475">
    <property type="entry name" value="DUF4326"/>
</dbReference>
<protein>
    <recommendedName>
        <fullName evidence="1">DUF4326 domain-containing protein</fullName>
    </recommendedName>
</protein>
<organism evidence="2">
    <name type="scientific">viral metagenome</name>
    <dbReference type="NCBI Taxonomy" id="1070528"/>
    <lineage>
        <taxon>unclassified sequences</taxon>
        <taxon>metagenomes</taxon>
        <taxon>organismal metagenomes</taxon>
    </lineage>
</organism>
<feature type="domain" description="DUF4326" evidence="1">
    <location>
        <begin position="20"/>
        <end position="108"/>
    </location>
</feature>
<name>A0A6C0J6N9_9ZZZZ</name>
<dbReference type="EMBL" id="MN740337">
    <property type="protein sequence ID" value="QHU01312.1"/>
    <property type="molecule type" value="Genomic_DNA"/>
</dbReference>
<reference evidence="2" key="1">
    <citation type="journal article" date="2020" name="Nature">
        <title>Giant virus diversity and host interactions through global metagenomics.</title>
        <authorList>
            <person name="Schulz F."/>
            <person name="Roux S."/>
            <person name="Paez-Espino D."/>
            <person name="Jungbluth S."/>
            <person name="Walsh D.A."/>
            <person name="Denef V.J."/>
            <person name="McMahon K.D."/>
            <person name="Konstantinidis K.T."/>
            <person name="Eloe-Fadrosh E.A."/>
            <person name="Kyrpides N.C."/>
            <person name="Woyke T."/>
        </authorList>
    </citation>
    <scope>NUCLEOTIDE SEQUENCE</scope>
    <source>
        <strain evidence="2">GVMAG-M-3300025860-25</strain>
    </source>
</reference>
<proteinExistence type="predicted"/>